<dbReference type="SUPFAM" id="SSF52467">
    <property type="entry name" value="DHS-like NAD/FAD-binding domain"/>
    <property type="match status" value="1"/>
</dbReference>
<accession>A0A7M2Z154</accession>
<dbReference type="SMART" id="SM00893">
    <property type="entry name" value="ETF"/>
    <property type="match status" value="1"/>
</dbReference>
<evidence type="ECO:0000313" key="7">
    <source>
        <dbReference type="Proteomes" id="UP000254134"/>
    </source>
</evidence>
<feature type="binding site" evidence="4">
    <location>
        <position position="279"/>
    </location>
    <ligand>
        <name>FAD</name>
        <dbReference type="ChEBI" id="CHEBI:57692"/>
    </ligand>
</feature>
<dbReference type="OrthoDB" id="9770286at2"/>
<dbReference type="GO" id="GO:0033539">
    <property type="term" value="P:fatty acid beta-oxidation using acyl-CoA dehydrogenase"/>
    <property type="evidence" value="ECO:0007669"/>
    <property type="project" value="TreeGrafter"/>
</dbReference>
<evidence type="ECO:0000313" key="6">
    <source>
        <dbReference type="EMBL" id="RDI76146.1"/>
    </source>
</evidence>
<keyword evidence="7" id="KW-1185">Reference proteome</keyword>
<comment type="cofactor">
    <cofactor evidence="4">
        <name>FAD</name>
        <dbReference type="ChEBI" id="CHEBI:57692"/>
    </cofactor>
    <text evidence="4">Binds 1 FAD per dimer.</text>
</comment>
<evidence type="ECO:0000256" key="1">
    <source>
        <dbReference type="ARBA" id="ARBA00005817"/>
    </source>
</evidence>
<dbReference type="SUPFAM" id="SSF52402">
    <property type="entry name" value="Adenine nucleotide alpha hydrolases-like"/>
    <property type="match status" value="1"/>
</dbReference>
<proteinExistence type="inferred from homology"/>
<evidence type="ECO:0000256" key="3">
    <source>
        <dbReference type="ARBA" id="ARBA00025649"/>
    </source>
</evidence>
<feature type="binding site" evidence="4">
    <location>
        <begin position="258"/>
        <end position="265"/>
    </location>
    <ligand>
        <name>FAD</name>
        <dbReference type="ChEBI" id="CHEBI:57692"/>
    </ligand>
</feature>
<dbReference type="InterPro" id="IPR014729">
    <property type="entry name" value="Rossmann-like_a/b/a_fold"/>
</dbReference>
<dbReference type="Pfam" id="PF00766">
    <property type="entry name" value="ETF_alpha"/>
    <property type="match status" value="1"/>
</dbReference>
<dbReference type="GO" id="GO:0009055">
    <property type="term" value="F:electron transfer activity"/>
    <property type="evidence" value="ECO:0007669"/>
    <property type="project" value="InterPro"/>
</dbReference>
<dbReference type="PIRSF" id="PIRSF000089">
    <property type="entry name" value="Electra_flavoP_a"/>
    <property type="match status" value="1"/>
</dbReference>
<feature type="domain" description="Electron transfer flavoprotein alpha/beta-subunit N-terminal" evidence="5">
    <location>
        <begin position="2"/>
        <end position="178"/>
    </location>
</feature>
<protein>
    <submittedName>
        <fullName evidence="6">Electron transfer flavoprotein alpha subunit</fullName>
    </submittedName>
</protein>
<dbReference type="AlphaFoldDB" id="A0A7M2Z154"/>
<organism evidence="6 7">
    <name type="scientific">Gaiella occulta</name>
    <dbReference type="NCBI Taxonomy" id="1002870"/>
    <lineage>
        <taxon>Bacteria</taxon>
        <taxon>Bacillati</taxon>
        <taxon>Actinomycetota</taxon>
        <taxon>Thermoleophilia</taxon>
        <taxon>Gaiellales</taxon>
        <taxon>Gaiellaceae</taxon>
        <taxon>Gaiella</taxon>
    </lineage>
</organism>
<reference evidence="7" key="2">
    <citation type="journal article" date="2019" name="MicrobiologyOpen">
        <title>High-quality draft genome sequence of Gaiella occulta isolated from a 150 meter deep mineral water borehole and comparison with the genome sequences of other deep-branching lineages of the phylum Actinobacteria.</title>
        <authorList>
            <person name="Severino R."/>
            <person name="Froufe H.J.C."/>
            <person name="Barroso C."/>
            <person name="Albuquerque L."/>
            <person name="Lobo-da-Cunha A."/>
            <person name="da Costa M.S."/>
            <person name="Egas C."/>
        </authorList>
    </citation>
    <scope>NUCLEOTIDE SEQUENCE [LARGE SCALE GENOMIC DNA]</scope>
    <source>
        <strain evidence="7">F2-233</strain>
    </source>
</reference>
<keyword evidence="4" id="KW-0285">Flavoprotein</keyword>
<feature type="binding site" evidence="4">
    <location>
        <begin position="241"/>
        <end position="245"/>
    </location>
    <ligand>
        <name>FAD</name>
        <dbReference type="ChEBI" id="CHEBI:57692"/>
    </ligand>
</feature>
<comment type="similarity">
    <text evidence="1">Belongs to the ETF alpha-subunit/FixB family.</text>
</comment>
<dbReference type="RefSeq" id="WP_114794989.1">
    <property type="nucleotide sequence ID" value="NZ_QQZY01000001.1"/>
</dbReference>
<dbReference type="Proteomes" id="UP000254134">
    <property type="component" value="Unassembled WGS sequence"/>
</dbReference>
<name>A0A7M2Z154_9ACTN</name>
<comment type="subunit">
    <text evidence="2">Heterodimer of an alpha and a beta subunit.</text>
</comment>
<dbReference type="Pfam" id="PF01012">
    <property type="entry name" value="ETF"/>
    <property type="match status" value="1"/>
</dbReference>
<keyword evidence="4" id="KW-0274">FAD</keyword>
<evidence type="ECO:0000256" key="4">
    <source>
        <dbReference type="PIRSR" id="PIRSR000089-1"/>
    </source>
</evidence>
<dbReference type="InterPro" id="IPR014730">
    <property type="entry name" value="ETF_a/b_N"/>
</dbReference>
<dbReference type="Gene3D" id="3.40.50.1220">
    <property type="entry name" value="TPP-binding domain"/>
    <property type="match status" value="1"/>
</dbReference>
<reference evidence="6 7" key="1">
    <citation type="submission" date="2018-07" db="EMBL/GenBank/DDBJ databases">
        <title>High-quality-draft genome sequence of Gaiella occulta.</title>
        <authorList>
            <person name="Severino R."/>
            <person name="Froufe H.J.C."/>
            <person name="Rainey F.A."/>
            <person name="Barroso C."/>
            <person name="Albuquerque L."/>
            <person name="Lobo-Da-Cunha A."/>
            <person name="Da Costa M.S."/>
            <person name="Egas C."/>
        </authorList>
    </citation>
    <scope>NUCLEOTIDE SEQUENCE [LARGE SCALE GENOMIC DNA]</scope>
    <source>
        <strain evidence="6 7">F2-233</strain>
    </source>
</reference>
<dbReference type="InterPro" id="IPR029035">
    <property type="entry name" value="DHS-like_NAD/FAD-binding_dom"/>
</dbReference>
<gene>
    <name evidence="6" type="ORF">Gocc_0565</name>
</gene>
<sequence>MNLVLVEHAEGVATEVSLQALALARGLGGPVHALLIGPGGREAAAGVPADVAHVAEHEALEAFAPDAWAAIVCDLAGRTGATAIVAPGSEHATDAMARAAARLGEPLAANCTSVTPGDPIALTRVRWGGSLLEEALLHAGRALLTVAPHAVAGAEPGSPGAVEPFTPALADADLVVRVRDRLAPAAGGVSLADAKVVVSGGRGVGSAEGFAPIEDLAGLLGGAVGCSRAVTMAGWRPHTEQVGQTGNKIAPEIYIACGVSGATQHIAGCKGAKRILAVNTDAEAPIMSVADYAVVGDLHEVLPAISAAIRKARGA</sequence>
<comment type="caution">
    <text evidence="6">The sequence shown here is derived from an EMBL/GenBank/DDBJ whole genome shotgun (WGS) entry which is preliminary data.</text>
</comment>
<comment type="function">
    <text evidence="3">The electron transfer flavoprotein serves as a specific electron acceptor for other dehydrogenases. It transfers the electrons to the main respiratory chain via ETF-ubiquinone oxidoreductase (ETF dehydrogenase).</text>
</comment>
<evidence type="ECO:0000256" key="2">
    <source>
        <dbReference type="ARBA" id="ARBA00011355"/>
    </source>
</evidence>
<feature type="binding site" evidence="4">
    <location>
        <begin position="227"/>
        <end position="228"/>
    </location>
    <ligand>
        <name>FAD</name>
        <dbReference type="ChEBI" id="CHEBI:57692"/>
    </ligand>
</feature>
<dbReference type="PANTHER" id="PTHR43153:SF1">
    <property type="entry name" value="ELECTRON TRANSFER FLAVOPROTEIN SUBUNIT ALPHA, MITOCHONDRIAL"/>
    <property type="match status" value="1"/>
</dbReference>
<feature type="binding site" evidence="4">
    <location>
        <position position="202"/>
    </location>
    <ligand>
        <name>FAD</name>
        <dbReference type="ChEBI" id="CHEBI:57692"/>
    </ligand>
</feature>
<dbReference type="Gene3D" id="3.40.50.620">
    <property type="entry name" value="HUPs"/>
    <property type="match status" value="1"/>
</dbReference>
<dbReference type="InterPro" id="IPR001308">
    <property type="entry name" value="ETF_a/FixB"/>
</dbReference>
<dbReference type="InterPro" id="IPR014731">
    <property type="entry name" value="ETF_asu_C"/>
</dbReference>
<dbReference type="GO" id="GO:0050660">
    <property type="term" value="F:flavin adenine dinucleotide binding"/>
    <property type="evidence" value="ECO:0007669"/>
    <property type="project" value="InterPro"/>
</dbReference>
<dbReference type="EMBL" id="QQZY01000001">
    <property type="protein sequence ID" value="RDI76146.1"/>
    <property type="molecule type" value="Genomic_DNA"/>
</dbReference>
<evidence type="ECO:0000259" key="5">
    <source>
        <dbReference type="SMART" id="SM00893"/>
    </source>
</evidence>
<dbReference type="PANTHER" id="PTHR43153">
    <property type="entry name" value="ELECTRON TRANSFER FLAVOPROTEIN ALPHA"/>
    <property type="match status" value="1"/>
</dbReference>